<name>A0A804MYF3_MAIZE</name>
<accession>A0A804MYF3</accession>
<dbReference type="Proteomes" id="UP000007305">
    <property type="component" value="Chromosome 3"/>
</dbReference>
<reference evidence="3" key="1">
    <citation type="submission" date="2015-12" db="EMBL/GenBank/DDBJ databases">
        <title>Update maize B73 reference genome by single molecule sequencing technologies.</title>
        <authorList>
            <consortium name="Maize Genome Sequencing Project"/>
            <person name="Ware D."/>
        </authorList>
    </citation>
    <scope>NUCLEOTIDE SEQUENCE [LARGE SCALE GENOMIC DNA]</scope>
    <source>
        <strain evidence="3">cv. B73</strain>
    </source>
</reference>
<evidence type="ECO:0000313" key="2">
    <source>
        <dbReference type="EnsemblPlants" id="Zm00001eb121080_P001"/>
    </source>
</evidence>
<keyword evidence="3" id="KW-1185">Reference proteome</keyword>
<organism evidence="2 3">
    <name type="scientific">Zea mays</name>
    <name type="common">Maize</name>
    <dbReference type="NCBI Taxonomy" id="4577"/>
    <lineage>
        <taxon>Eukaryota</taxon>
        <taxon>Viridiplantae</taxon>
        <taxon>Streptophyta</taxon>
        <taxon>Embryophyta</taxon>
        <taxon>Tracheophyta</taxon>
        <taxon>Spermatophyta</taxon>
        <taxon>Magnoliopsida</taxon>
        <taxon>Liliopsida</taxon>
        <taxon>Poales</taxon>
        <taxon>Poaceae</taxon>
        <taxon>PACMAD clade</taxon>
        <taxon>Panicoideae</taxon>
        <taxon>Andropogonodae</taxon>
        <taxon>Andropogoneae</taxon>
        <taxon>Tripsacinae</taxon>
        <taxon>Zea</taxon>
    </lineage>
</organism>
<proteinExistence type="predicted"/>
<dbReference type="Gramene" id="Zm00001eb121080_T001">
    <property type="protein sequence ID" value="Zm00001eb121080_P001"/>
    <property type="gene ID" value="Zm00001eb121080"/>
</dbReference>
<feature type="region of interest" description="Disordered" evidence="1">
    <location>
        <begin position="98"/>
        <end position="119"/>
    </location>
</feature>
<protein>
    <submittedName>
        <fullName evidence="2">Uncharacterized protein</fullName>
    </submittedName>
</protein>
<dbReference type="AlphaFoldDB" id="A0A804MYF3"/>
<dbReference type="EnsemblPlants" id="Zm00001eb121080_T001">
    <property type="protein sequence ID" value="Zm00001eb121080_P001"/>
    <property type="gene ID" value="Zm00001eb121080"/>
</dbReference>
<sequence length="119" mass="13107">MSYRKGLKVWVEKGEGWVEAVVTEAKDHAVAVLTSQREKTSAIRDVQARQRTMATVQRTLQAMDEDNIRDESRTGRLVVLAALAAGAISIGKRMPLLAPSPPSSWRRWPPVPSASARLS</sequence>
<reference evidence="2" key="2">
    <citation type="submission" date="2019-07" db="EMBL/GenBank/DDBJ databases">
        <authorList>
            <person name="Seetharam A."/>
            <person name="Woodhouse M."/>
            <person name="Cannon E."/>
        </authorList>
    </citation>
    <scope>NUCLEOTIDE SEQUENCE [LARGE SCALE GENOMIC DNA]</scope>
    <source>
        <strain evidence="2">cv. B73</strain>
    </source>
</reference>
<evidence type="ECO:0000313" key="3">
    <source>
        <dbReference type="Proteomes" id="UP000007305"/>
    </source>
</evidence>
<evidence type="ECO:0000256" key="1">
    <source>
        <dbReference type="SAM" id="MobiDB-lite"/>
    </source>
</evidence>
<reference evidence="2" key="3">
    <citation type="submission" date="2021-05" db="UniProtKB">
        <authorList>
            <consortium name="EnsemblPlants"/>
        </authorList>
    </citation>
    <scope>IDENTIFICATION</scope>
    <source>
        <strain evidence="2">cv. B73</strain>
    </source>
</reference>